<keyword evidence="11" id="KW-1185">Reference proteome</keyword>
<evidence type="ECO:0000256" key="2">
    <source>
        <dbReference type="ARBA" id="ARBA00008066"/>
    </source>
</evidence>
<dbReference type="Pfam" id="PF01490">
    <property type="entry name" value="Aa_trans"/>
    <property type="match status" value="1"/>
</dbReference>
<evidence type="ECO:0000256" key="8">
    <source>
        <dbReference type="SAM" id="Phobius"/>
    </source>
</evidence>
<feature type="transmembrane region" description="Helical" evidence="8">
    <location>
        <begin position="27"/>
        <end position="47"/>
    </location>
</feature>
<feature type="transmembrane region" description="Helical" evidence="8">
    <location>
        <begin position="165"/>
        <end position="185"/>
    </location>
</feature>
<feature type="transmembrane region" description="Helical" evidence="8">
    <location>
        <begin position="205"/>
        <end position="227"/>
    </location>
</feature>
<comment type="caution">
    <text evidence="10">The sequence shown here is derived from an EMBL/GenBank/DDBJ whole genome shotgun (WGS) entry which is preliminary data.</text>
</comment>
<evidence type="ECO:0000256" key="1">
    <source>
        <dbReference type="ARBA" id="ARBA00004141"/>
    </source>
</evidence>
<dbReference type="PANTHER" id="PTHR22950:SF458">
    <property type="entry name" value="SODIUM-COUPLED NEUTRAL AMINO ACID TRANSPORTER 11-RELATED"/>
    <property type="match status" value="1"/>
</dbReference>
<feature type="transmembrane region" description="Helical" evidence="8">
    <location>
        <begin position="98"/>
        <end position="121"/>
    </location>
</feature>
<feature type="transmembrane region" description="Helical" evidence="8">
    <location>
        <begin position="239"/>
        <end position="263"/>
    </location>
</feature>
<dbReference type="STRING" id="90262.A0A1X2ICE1"/>
<organism evidence="10 11">
    <name type="scientific">Absidia repens</name>
    <dbReference type="NCBI Taxonomy" id="90262"/>
    <lineage>
        <taxon>Eukaryota</taxon>
        <taxon>Fungi</taxon>
        <taxon>Fungi incertae sedis</taxon>
        <taxon>Mucoromycota</taxon>
        <taxon>Mucoromycotina</taxon>
        <taxon>Mucoromycetes</taxon>
        <taxon>Mucorales</taxon>
        <taxon>Cunninghamellaceae</taxon>
        <taxon>Absidia</taxon>
    </lineage>
</organism>
<evidence type="ECO:0000313" key="11">
    <source>
        <dbReference type="Proteomes" id="UP000193560"/>
    </source>
</evidence>
<keyword evidence="5" id="KW-0029">Amino-acid transport</keyword>
<proteinExistence type="inferred from homology"/>
<feature type="transmembrane region" description="Helical" evidence="8">
    <location>
        <begin position="283"/>
        <end position="303"/>
    </location>
</feature>
<feature type="transmembrane region" description="Helical" evidence="8">
    <location>
        <begin position="324"/>
        <end position="344"/>
    </location>
</feature>
<dbReference type="OrthoDB" id="28208at2759"/>
<keyword evidence="4 8" id="KW-0812">Transmembrane</keyword>
<evidence type="ECO:0000256" key="3">
    <source>
        <dbReference type="ARBA" id="ARBA00022448"/>
    </source>
</evidence>
<dbReference type="PANTHER" id="PTHR22950">
    <property type="entry name" value="AMINO ACID TRANSPORTER"/>
    <property type="match status" value="1"/>
</dbReference>
<name>A0A1X2ICE1_9FUNG</name>
<keyword evidence="3" id="KW-0813">Transport</keyword>
<dbReference type="InterPro" id="IPR013057">
    <property type="entry name" value="AA_transpt_TM"/>
</dbReference>
<evidence type="ECO:0000313" key="10">
    <source>
        <dbReference type="EMBL" id="ORZ13953.1"/>
    </source>
</evidence>
<feature type="transmembrane region" description="Helical" evidence="8">
    <location>
        <begin position="53"/>
        <end position="77"/>
    </location>
</feature>
<dbReference type="GO" id="GO:0015179">
    <property type="term" value="F:L-amino acid transmembrane transporter activity"/>
    <property type="evidence" value="ECO:0007669"/>
    <property type="project" value="TreeGrafter"/>
</dbReference>
<protein>
    <submittedName>
        <fullName evidence="10">Transmembrane amino acid transporter protein-domain-containing protein</fullName>
    </submittedName>
</protein>
<sequence length="461" mass="49877">MDTLTNEERDKLQAHQPGYGSRSATEVAFNLVNATVGAGIIGLPYALYHAGFFGGLGLSVFVSLASQVGLYMLIVAGQRVGIYKFATLVEYVLGRPGFHFLNAMILTQAGGACLSYVILIGDTLPVLLGLYLPQYPSLSDRSGVLIFISIFLIFPLNLFRSIGALARWSIISVLCLPIIILTLLIRAPVYSPSHAAELTLVGPDMFGAIAIMAFGFACSQVAFNNFLALKEQTSRSWTLAIIISAIISYLMSMSFAIIGYLSFGKDVQPNLFLNFPADDAVINVGRFALGFSMILTVPMGFYVCRDAIQKSLGFETPEKQPTNYQHYGTTIALSVLITVLGIYIRSVGKVYSLIGGVASTTLTYILPAATYLATRSVRGHLRDEAKQGLLQNSVRSYNSTGESSTHSNGDNQPPVVIEEEPVVIDLDDGAPCWYLDLTAGLLVIWGLVVMFFATKSVLTQP</sequence>
<reference evidence="10 11" key="1">
    <citation type="submission" date="2016-07" db="EMBL/GenBank/DDBJ databases">
        <title>Pervasive Adenine N6-methylation of Active Genes in Fungi.</title>
        <authorList>
            <consortium name="DOE Joint Genome Institute"/>
            <person name="Mondo S.J."/>
            <person name="Dannebaum R.O."/>
            <person name="Kuo R.C."/>
            <person name="Labutti K."/>
            <person name="Haridas S."/>
            <person name="Kuo A."/>
            <person name="Salamov A."/>
            <person name="Ahrendt S.R."/>
            <person name="Lipzen A."/>
            <person name="Sullivan W."/>
            <person name="Andreopoulos W.B."/>
            <person name="Clum A."/>
            <person name="Lindquist E."/>
            <person name="Daum C."/>
            <person name="Ramamoorthy G.K."/>
            <person name="Gryganskyi A."/>
            <person name="Culley D."/>
            <person name="Magnuson J.K."/>
            <person name="James T.Y."/>
            <person name="O'Malley M.A."/>
            <person name="Stajich J.E."/>
            <person name="Spatafora J.W."/>
            <person name="Visel A."/>
            <person name="Grigoriev I.V."/>
        </authorList>
    </citation>
    <scope>NUCLEOTIDE SEQUENCE [LARGE SCALE GENOMIC DNA]</scope>
    <source>
        <strain evidence="10 11">NRRL 1336</strain>
    </source>
</reference>
<evidence type="ECO:0000259" key="9">
    <source>
        <dbReference type="Pfam" id="PF01490"/>
    </source>
</evidence>
<dbReference type="GO" id="GO:0016020">
    <property type="term" value="C:membrane"/>
    <property type="evidence" value="ECO:0007669"/>
    <property type="project" value="UniProtKB-SubCell"/>
</dbReference>
<evidence type="ECO:0000256" key="6">
    <source>
        <dbReference type="ARBA" id="ARBA00022989"/>
    </source>
</evidence>
<feature type="transmembrane region" description="Helical" evidence="8">
    <location>
        <begin position="350"/>
        <end position="373"/>
    </location>
</feature>
<keyword evidence="7 8" id="KW-0472">Membrane</keyword>
<comment type="subcellular location">
    <subcellularLocation>
        <location evidence="1">Membrane</location>
        <topology evidence="1">Multi-pass membrane protein</topology>
    </subcellularLocation>
</comment>
<dbReference type="AlphaFoldDB" id="A0A1X2ICE1"/>
<dbReference type="Proteomes" id="UP000193560">
    <property type="component" value="Unassembled WGS sequence"/>
</dbReference>
<evidence type="ECO:0000256" key="7">
    <source>
        <dbReference type="ARBA" id="ARBA00023136"/>
    </source>
</evidence>
<dbReference type="EMBL" id="MCGE01000015">
    <property type="protein sequence ID" value="ORZ13953.1"/>
    <property type="molecule type" value="Genomic_DNA"/>
</dbReference>
<comment type="similarity">
    <text evidence="2">Belongs to the amino acid/polyamine transporter 2 family.</text>
</comment>
<keyword evidence="6 8" id="KW-1133">Transmembrane helix</keyword>
<feature type="transmembrane region" description="Helical" evidence="8">
    <location>
        <begin position="141"/>
        <end position="158"/>
    </location>
</feature>
<evidence type="ECO:0000256" key="5">
    <source>
        <dbReference type="ARBA" id="ARBA00022970"/>
    </source>
</evidence>
<feature type="transmembrane region" description="Helical" evidence="8">
    <location>
        <begin position="433"/>
        <end position="453"/>
    </location>
</feature>
<feature type="domain" description="Amino acid transporter transmembrane" evidence="9">
    <location>
        <begin position="22"/>
        <end position="376"/>
    </location>
</feature>
<accession>A0A1X2ICE1</accession>
<evidence type="ECO:0000256" key="4">
    <source>
        <dbReference type="ARBA" id="ARBA00022692"/>
    </source>
</evidence>
<gene>
    <name evidence="10" type="ORF">BCR42DRAFT_354236</name>
</gene>